<sequence length="89" mass="10233">MNHAEAYVKFLCQWLPDNCLDDMEFMADMLDETCINRLRMVGELIGGSQGRNIMRLFSRGIAVNDCSHNKKQDNCEVSFEWGDAQDLKV</sequence>
<accession>A0AAW0MB43</accession>
<organism evidence="1 2">
    <name type="scientific">Quercus suber</name>
    <name type="common">Cork oak</name>
    <dbReference type="NCBI Taxonomy" id="58331"/>
    <lineage>
        <taxon>Eukaryota</taxon>
        <taxon>Viridiplantae</taxon>
        <taxon>Streptophyta</taxon>
        <taxon>Embryophyta</taxon>
        <taxon>Tracheophyta</taxon>
        <taxon>Spermatophyta</taxon>
        <taxon>Magnoliopsida</taxon>
        <taxon>eudicotyledons</taxon>
        <taxon>Gunneridae</taxon>
        <taxon>Pentapetalae</taxon>
        <taxon>rosids</taxon>
        <taxon>fabids</taxon>
        <taxon>Fagales</taxon>
        <taxon>Fagaceae</taxon>
        <taxon>Quercus</taxon>
    </lineage>
</organism>
<dbReference type="GO" id="GO:0016874">
    <property type="term" value="F:ligase activity"/>
    <property type="evidence" value="ECO:0007669"/>
    <property type="project" value="UniProtKB-KW"/>
</dbReference>
<dbReference type="EMBL" id="PKMF04000009">
    <property type="protein sequence ID" value="KAK7859984.1"/>
    <property type="molecule type" value="Genomic_DNA"/>
</dbReference>
<keyword evidence="1" id="KW-0436">Ligase</keyword>
<evidence type="ECO:0000313" key="1">
    <source>
        <dbReference type="EMBL" id="KAK7859984.1"/>
    </source>
</evidence>
<keyword evidence="2" id="KW-1185">Reference proteome</keyword>
<proteinExistence type="predicted"/>
<name>A0AAW0MB43_QUESU</name>
<gene>
    <name evidence="1" type="primary">SYNC3_1</name>
    <name evidence="1" type="ORF">CFP56_000466</name>
</gene>
<dbReference type="AlphaFoldDB" id="A0AAW0MB43"/>
<evidence type="ECO:0000313" key="2">
    <source>
        <dbReference type="Proteomes" id="UP000237347"/>
    </source>
</evidence>
<protein>
    <submittedName>
        <fullName evidence="1">Asparagine--trna ligase</fullName>
    </submittedName>
</protein>
<reference evidence="1 2" key="1">
    <citation type="journal article" date="2018" name="Sci. Data">
        <title>The draft genome sequence of cork oak.</title>
        <authorList>
            <person name="Ramos A.M."/>
            <person name="Usie A."/>
            <person name="Barbosa P."/>
            <person name="Barros P.M."/>
            <person name="Capote T."/>
            <person name="Chaves I."/>
            <person name="Simoes F."/>
            <person name="Abreu I."/>
            <person name="Carrasquinho I."/>
            <person name="Faro C."/>
            <person name="Guimaraes J.B."/>
            <person name="Mendonca D."/>
            <person name="Nobrega F."/>
            <person name="Rodrigues L."/>
            <person name="Saibo N.J.M."/>
            <person name="Varela M.C."/>
            <person name="Egas C."/>
            <person name="Matos J."/>
            <person name="Miguel C.M."/>
            <person name="Oliveira M.M."/>
            <person name="Ricardo C.P."/>
            <person name="Goncalves S."/>
        </authorList>
    </citation>
    <scope>NUCLEOTIDE SEQUENCE [LARGE SCALE GENOMIC DNA]</scope>
    <source>
        <strain evidence="2">cv. HL8</strain>
    </source>
</reference>
<dbReference type="Proteomes" id="UP000237347">
    <property type="component" value="Unassembled WGS sequence"/>
</dbReference>
<comment type="caution">
    <text evidence="1">The sequence shown here is derived from an EMBL/GenBank/DDBJ whole genome shotgun (WGS) entry which is preliminary data.</text>
</comment>